<dbReference type="EMBL" id="UGVC01000001">
    <property type="protein sequence ID" value="SUD90415.1"/>
    <property type="molecule type" value="Genomic_DNA"/>
</dbReference>
<reference evidence="1 2" key="1">
    <citation type="submission" date="2018-06" db="EMBL/GenBank/DDBJ databases">
        <authorList>
            <consortium name="Pathogen Informatics"/>
            <person name="Doyle S."/>
        </authorList>
    </citation>
    <scope>NUCLEOTIDE SEQUENCE [LARGE SCALE GENOMIC DNA]</scope>
    <source>
        <strain evidence="1 2">NCTC10526</strain>
    </source>
</reference>
<sequence length="702" mass="74524">MVDAKKRGRDPIKGFASIFGLNPVTDKPSKKGGGFFNKMGSTLNSVGYGLHKSVGGIRQADLWVADKAGQFVNTIAGKEVLPTNQLEHYNIQRKADDIVRQEHRAEARLKGVDLGALVGEVVGTLPAMVGSGPIGPGIKGVASFAGNQGVRGVATGMVREADNRKQRLQNMALEGIGGAVGGVVGEKVVAPVTRKVGSKIARRTANRTGATTRASEKLVDDAIKETGIDVTPVARRNMVKEADDLLKKGKQVDAPALVRKNLLDRHGIKGTQGQITRDPAVWTDEHELAKRGANNPLNNTHIENHQQLDELMQGLVRDTGAQPVNNTQRMGSTFNTLKEADEAAQAKVGELYDAAKNLSGNDAQLNHLRFINNATKDLEDNMLGSFVKGDTMKALKGMFDDPDFVLTHGKSEELIKIINARLRATTDGSERQALGIIKDNLSKEVDRSIDEMTGLIGNGPSDGGLIAAKDAWSEARNAARQRFETLEKTPMLKAATDGMEPDKVLNKYILNGNAADIVRTVDVLRSTPGGDQAVADMQGAVIEHFLGKATGANNGAFSPASLNRAINSFGDQRLRALFTPEQIARLNDIKQVADILVQQPLGAHVNHSNTGSVPIKQLLGIVNVVGSIPRVGGMASGLMLGAANKAKDISTLGTAAKMVNGQVPVTKNSSLGLTPEMLEMLGLVQNVSTTLPAATGAAMLGQ</sequence>
<organism evidence="1 2">
    <name type="scientific">Psychrobacter phenylpyruvicus</name>
    <dbReference type="NCBI Taxonomy" id="29432"/>
    <lineage>
        <taxon>Bacteria</taxon>
        <taxon>Pseudomonadati</taxon>
        <taxon>Pseudomonadota</taxon>
        <taxon>Gammaproteobacteria</taxon>
        <taxon>Moraxellales</taxon>
        <taxon>Moraxellaceae</taxon>
        <taxon>Psychrobacter</taxon>
    </lineage>
</organism>
<keyword evidence="2" id="KW-1185">Reference proteome</keyword>
<evidence type="ECO:0000313" key="2">
    <source>
        <dbReference type="Proteomes" id="UP000254123"/>
    </source>
</evidence>
<accession>A0A379LJZ5</accession>
<dbReference type="AlphaFoldDB" id="A0A379LJZ5"/>
<evidence type="ECO:0000313" key="1">
    <source>
        <dbReference type="EMBL" id="SUD90415.1"/>
    </source>
</evidence>
<proteinExistence type="predicted"/>
<protein>
    <submittedName>
        <fullName evidence="1">Uncharacterized protein</fullName>
    </submittedName>
</protein>
<name>A0A379LJZ5_9GAMM</name>
<dbReference type="Proteomes" id="UP000254123">
    <property type="component" value="Unassembled WGS sequence"/>
</dbReference>
<gene>
    <name evidence="1" type="ORF">NCTC10526_00741</name>
</gene>
<dbReference type="STRING" id="1123034.GCA_000685805_00547"/>